<evidence type="ECO:0000313" key="5">
    <source>
        <dbReference type="EMBL" id="MCU9846744.1"/>
    </source>
</evidence>
<dbReference type="Pfam" id="PF00005">
    <property type="entry name" value="ABC_tran"/>
    <property type="match status" value="1"/>
</dbReference>
<sequence>MRALLVQNLIFNWPGSENSTLRIPNLSLAQGERVFLFGPSGSGKSTLLSAIGGVVDVSPGAILVADKDVGAVNGGARDRFRVDHIGMIFQVFNLVPWLSALENVLLPCTFSQRRRARAGDDPAGTARRLLDELGLSDPALASKQAHELSVGQQQRVAAARALIGKPDLILADEPTSALDEAAKAAFVDLLARECAEAGAALLFVSHDRSLERHFDRGVDFLTLNRSAA</sequence>
<name>A0ABT2X0B9_9RHOB</name>
<feature type="domain" description="ABC transporter" evidence="4">
    <location>
        <begin position="4"/>
        <end position="226"/>
    </location>
</feature>
<keyword evidence="1" id="KW-0813">Transport</keyword>
<keyword evidence="6" id="KW-1185">Reference proteome</keyword>
<dbReference type="Proteomes" id="UP001209535">
    <property type="component" value="Unassembled WGS sequence"/>
</dbReference>
<dbReference type="EMBL" id="JAOVQO010000001">
    <property type="protein sequence ID" value="MCU9846744.1"/>
    <property type="molecule type" value="Genomic_DNA"/>
</dbReference>
<dbReference type="RefSeq" id="WP_129635681.1">
    <property type="nucleotide sequence ID" value="NZ_JAOVQO010000001.1"/>
</dbReference>
<keyword evidence="3 5" id="KW-0067">ATP-binding</keyword>
<protein>
    <submittedName>
        <fullName evidence="5">ABC transporter ATP-binding protein</fullName>
    </submittedName>
</protein>
<dbReference type="InterPro" id="IPR003593">
    <property type="entry name" value="AAA+_ATPase"/>
</dbReference>
<organism evidence="5 6">
    <name type="scientific">Albidovulum salinarum</name>
    <dbReference type="NCBI Taxonomy" id="2984153"/>
    <lineage>
        <taxon>Bacteria</taxon>
        <taxon>Pseudomonadati</taxon>
        <taxon>Pseudomonadota</taxon>
        <taxon>Alphaproteobacteria</taxon>
        <taxon>Rhodobacterales</taxon>
        <taxon>Paracoccaceae</taxon>
        <taxon>Albidovulum</taxon>
    </lineage>
</organism>
<accession>A0ABT2X0B9</accession>
<comment type="caution">
    <text evidence="5">The sequence shown here is derived from an EMBL/GenBank/DDBJ whole genome shotgun (WGS) entry which is preliminary data.</text>
</comment>
<evidence type="ECO:0000256" key="2">
    <source>
        <dbReference type="ARBA" id="ARBA00022741"/>
    </source>
</evidence>
<dbReference type="PROSITE" id="PS50893">
    <property type="entry name" value="ABC_TRANSPORTER_2"/>
    <property type="match status" value="1"/>
</dbReference>
<evidence type="ECO:0000256" key="1">
    <source>
        <dbReference type="ARBA" id="ARBA00022448"/>
    </source>
</evidence>
<dbReference type="PANTHER" id="PTHR24220">
    <property type="entry name" value="IMPORT ATP-BINDING PROTEIN"/>
    <property type="match status" value="1"/>
</dbReference>
<keyword evidence="2" id="KW-0547">Nucleotide-binding</keyword>
<dbReference type="GO" id="GO:0005524">
    <property type="term" value="F:ATP binding"/>
    <property type="evidence" value="ECO:0007669"/>
    <property type="project" value="UniProtKB-KW"/>
</dbReference>
<dbReference type="SUPFAM" id="SSF52540">
    <property type="entry name" value="P-loop containing nucleoside triphosphate hydrolases"/>
    <property type="match status" value="1"/>
</dbReference>
<dbReference type="InterPro" id="IPR027417">
    <property type="entry name" value="P-loop_NTPase"/>
</dbReference>
<dbReference type="PANTHER" id="PTHR24220:SF611">
    <property type="entry name" value="ATP-BINDING COMPONENT OF ABC TRANSPORTER-RELATED"/>
    <property type="match status" value="1"/>
</dbReference>
<evidence type="ECO:0000313" key="6">
    <source>
        <dbReference type="Proteomes" id="UP001209535"/>
    </source>
</evidence>
<dbReference type="InterPro" id="IPR003439">
    <property type="entry name" value="ABC_transporter-like_ATP-bd"/>
</dbReference>
<dbReference type="Gene3D" id="3.40.50.300">
    <property type="entry name" value="P-loop containing nucleotide triphosphate hydrolases"/>
    <property type="match status" value="1"/>
</dbReference>
<proteinExistence type="predicted"/>
<dbReference type="SMART" id="SM00382">
    <property type="entry name" value="AAA"/>
    <property type="match status" value="1"/>
</dbReference>
<evidence type="ECO:0000259" key="4">
    <source>
        <dbReference type="PROSITE" id="PS50893"/>
    </source>
</evidence>
<evidence type="ECO:0000256" key="3">
    <source>
        <dbReference type="ARBA" id="ARBA00022840"/>
    </source>
</evidence>
<gene>
    <name evidence="5" type="ORF">OEZ60_01860</name>
</gene>
<dbReference type="InterPro" id="IPR017911">
    <property type="entry name" value="MacB-like_ATP-bd"/>
</dbReference>
<dbReference type="InterPro" id="IPR015854">
    <property type="entry name" value="ABC_transpr_LolD-like"/>
</dbReference>
<dbReference type="CDD" id="cd03255">
    <property type="entry name" value="ABC_MJ0796_LolCDE_FtsE"/>
    <property type="match status" value="1"/>
</dbReference>
<reference evidence="5 6" key="1">
    <citation type="submission" date="2022-10" db="EMBL/GenBank/DDBJ databases">
        <title>Defluviimonas sp. nov., isolated from ocean surface sediments.</title>
        <authorList>
            <person name="He W."/>
            <person name="Wang L."/>
            <person name="Zhang D.-F."/>
        </authorList>
    </citation>
    <scope>NUCLEOTIDE SEQUENCE [LARGE SCALE GENOMIC DNA]</scope>
    <source>
        <strain evidence="5 6">WL0024</strain>
    </source>
</reference>